<keyword evidence="12" id="KW-1185">Reference proteome</keyword>
<dbReference type="GO" id="GO:0006412">
    <property type="term" value="P:translation"/>
    <property type="evidence" value="ECO:0007669"/>
    <property type="project" value="InterPro"/>
</dbReference>
<keyword evidence="6 9" id="KW-0687">Ribonucleoprotein</keyword>
<dbReference type="AlphaFoldDB" id="A0AAN9TBY9"/>
<evidence type="ECO:0000256" key="4">
    <source>
        <dbReference type="ARBA" id="ARBA00022980"/>
    </source>
</evidence>
<dbReference type="Proteomes" id="UP001367676">
    <property type="component" value="Unassembled WGS sequence"/>
</dbReference>
<evidence type="ECO:0000256" key="6">
    <source>
        <dbReference type="ARBA" id="ARBA00023274"/>
    </source>
</evidence>
<dbReference type="NCBIfam" id="TIGR03625">
    <property type="entry name" value="L3_bact"/>
    <property type="match status" value="1"/>
</dbReference>
<dbReference type="SUPFAM" id="SSF50447">
    <property type="entry name" value="Translation proteins"/>
    <property type="match status" value="1"/>
</dbReference>
<organism evidence="11 12">
    <name type="scientific">Parthenolecanium corni</name>
    <dbReference type="NCBI Taxonomy" id="536013"/>
    <lineage>
        <taxon>Eukaryota</taxon>
        <taxon>Metazoa</taxon>
        <taxon>Ecdysozoa</taxon>
        <taxon>Arthropoda</taxon>
        <taxon>Hexapoda</taxon>
        <taxon>Insecta</taxon>
        <taxon>Pterygota</taxon>
        <taxon>Neoptera</taxon>
        <taxon>Paraneoptera</taxon>
        <taxon>Hemiptera</taxon>
        <taxon>Sternorrhyncha</taxon>
        <taxon>Coccoidea</taxon>
        <taxon>Coccidae</taxon>
        <taxon>Parthenolecanium</taxon>
    </lineage>
</organism>
<dbReference type="EMBL" id="JBBCAQ010000034">
    <property type="protein sequence ID" value="KAK7580326.1"/>
    <property type="molecule type" value="Genomic_DNA"/>
</dbReference>
<dbReference type="InterPro" id="IPR019926">
    <property type="entry name" value="Ribosomal_uL3_CS"/>
</dbReference>
<dbReference type="PANTHER" id="PTHR11229">
    <property type="entry name" value="50S RIBOSOMAL PROTEIN L3"/>
    <property type="match status" value="1"/>
</dbReference>
<protein>
    <recommendedName>
        <fullName evidence="7">Large ribosomal subunit protein uL3m</fullName>
    </recommendedName>
    <alternativeName>
        <fullName evidence="8">39S ribosomal protein L3, mitochondrial</fullName>
    </alternativeName>
</protein>
<evidence type="ECO:0000313" key="12">
    <source>
        <dbReference type="Proteomes" id="UP001367676"/>
    </source>
</evidence>
<evidence type="ECO:0000256" key="8">
    <source>
        <dbReference type="ARBA" id="ARBA00035396"/>
    </source>
</evidence>
<dbReference type="InterPro" id="IPR009000">
    <property type="entry name" value="Transl_B-barrel_sf"/>
</dbReference>
<name>A0AAN9TBY9_9HEMI</name>
<reference evidence="11 12" key="1">
    <citation type="submission" date="2024-03" db="EMBL/GenBank/DDBJ databases">
        <title>Adaptation during the transition from Ophiocordyceps entomopathogen to insect associate is accompanied by gene loss and intensified selection.</title>
        <authorList>
            <person name="Ward C.M."/>
            <person name="Onetto C.A."/>
            <person name="Borneman A.R."/>
        </authorList>
    </citation>
    <scope>NUCLEOTIDE SEQUENCE [LARGE SCALE GENOMIC DNA]</scope>
    <source>
        <strain evidence="11">AWRI1</strain>
        <tissue evidence="11">Single Adult Female</tissue>
    </source>
</reference>
<dbReference type="Gene3D" id="2.40.30.10">
    <property type="entry name" value="Translation factors"/>
    <property type="match status" value="2"/>
</dbReference>
<accession>A0AAN9TBY9</accession>
<evidence type="ECO:0000256" key="2">
    <source>
        <dbReference type="ARBA" id="ARBA00006540"/>
    </source>
</evidence>
<evidence type="ECO:0000256" key="5">
    <source>
        <dbReference type="ARBA" id="ARBA00023128"/>
    </source>
</evidence>
<proteinExistence type="inferred from homology"/>
<gene>
    <name evidence="11" type="ORF">V9T40_000955</name>
</gene>
<keyword evidence="4 9" id="KW-0689">Ribosomal protein</keyword>
<evidence type="ECO:0000256" key="1">
    <source>
        <dbReference type="ARBA" id="ARBA00004173"/>
    </source>
</evidence>
<dbReference type="GO" id="GO:0005762">
    <property type="term" value="C:mitochondrial large ribosomal subunit"/>
    <property type="evidence" value="ECO:0007669"/>
    <property type="project" value="TreeGrafter"/>
</dbReference>
<comment type="subcellular location">
    <subcellularLocation>
        <location evidence="1">Mitochondrion</location>
    </subcellularLocation>
</comment>
<dbReference type="InterPro" id="IPR000597">
    <property type="entry name" value="Ribosomal_uL3"/>
</dbReference>
<keyword evidence="5" id="KW-0496">Mitochondrion</keyword>
<dbReference type="InterPro" id="IPR019927">
    <property type="entry name" value="Ribosomal_uL3_bac/org-type"/>
</dbReference>
<evidence type="ECO:0000313" key="11">
    <source>
        <dbReference type="EMBL" id="KAK7580326.1"/>
    </source>
</evidence>
<dbReference type="PROSITE" id="PS00474">
    <property type="entry name" value="RIBOSOMAL_L3"/>
    <property type="match status" value="1"/>
</dbReference>
<sequence length="388" mass="44855">MNNLLPMTVSGCRHLLSNTKYFLHANQINNGLNIIQIRNHLPLRIKYPMWFCQKERADYCEMLTKKNREFLQESVEERFGPKIVSHGVETYDIESPLAAESFVRGQWNIKSQRCGLIGRKIGVQPLWTKTGQRLVVTLIQITDNHVVKYIPPEEYNPPRKLYRNISQKKNLGCLMVGAESTDPQKFTKEYCGLFYKHGLMPKQRLARFLVSPEAALPTGTPLYVNHFKVGQHVDISGITIGRGFQGVMKRWGFHGMPATHGTTKTHRRPGCIGRGRDKKVQKGKKMPGHMGFDRRLARGLKVLRINTKYNVMYVQGRGIPGETNSFLHIYDTNVTHKLWNHHNQPDFPTFYPEDLKEPLPEDIFSPELFDFREPSIAYEVPKETKKRR</sequence>
<evidence type="ECO:0000256" key="7">
    <source>
        <dbReference type="ARBA" id="ARBA00035209"/>
    </source>
</evidence>
<dbReference type="GO" id="GO:0003735">
    <property type="term" value="F:structural constituent of ribosome"/>
    <property type="evidence" value="ECO:0007669"/>
    <property type="project" value="InterPro"/>
</dbReference>
<evidence type="ECO:0000256" key="3">
    <source>
        <dbReference type="ARBA" id="ARBA00022946"/>
    </source>
</evidence>
<dbReference type="Pfam" id="PF00297">
    <property type="entry name" value="Ribosomal_L3"/>
    <property type="match status" value="1"/>
</dbReference>
<comment type="similarity">
    <text evidence="2 9">Belongs to the universal ribosomal protein uL3 family.</text>
</comment>
<keyword evidence="3" id="KW-0809">Transit peptide</keyword>
<comment type="caution">
    <text evidence="11">The sequence shown here is derived from an EMBL/GenBank/DDBJ whole genome shotgun (WGS) entry which is preliminary data.</text>
</comment>
<evidence type="ECO:0000256" key="10">
    <source>
        <dbReference type="SAM" id="MobiDB-lite"/>
    </source>
</evidence>
<feature type="region of interest" description="Disordered" evidence="10">
    <location>
        <begin position="255"/>
        <end position="288"/>
    </location>
</feature>
<evidence type="ECO:0000256" key="9">
    <source>
        <dbReference type="RuleBase" id="RU003905"/>
    </source>
</evidence>
<dbReference type="PANTHER" id="PTHR11229:SF8">
    <property type="entry name" value="LARGE RIBOSOMAL SUBUNIT PROTEIN UL3M"/>
    <property type="match status" value="1"/>
</dbReference>